<dbReference type="STRING" id="690307.A0A1L9WN45"/>
<dbReference type="VEuPathDB" id="FungiDB:ASPACDRAFT_53731"/>
<name>A0A1L9WN45_ASPA1</name>
<dbReference type="GO" id="GO:0005737">
    <property type="term" value="C:cytoplasm"/>
    <property type="evidence" value="ECO:0007669"/>
    <property type="project" value="TreeGrafter"/>
</dbReference>
<accession>A0A1L9WN45</accession>
<sequence length="349" mass="38376">MSHNILITGASGYLGGTILARWNNAKLPPYNTLYALVKTPEQGEKVKQYGAKPLIANINDHETVTQLIIDKKITIIYFLIDAFTGKHQPTLIKALGRVKQETNLEVHFLQTTGAKLFSRHAGIPNDRPLLDTDPELYDIVKNATPPHEFVIEPANANLNVIDISEAHGVRSYIFAPCLVYGRGEGFGNQISIQDVDIVRAAKKLRRVYRVDTDNPSWPVSHVADTADLYLQILRKILSGDAIGYGKKGFFLAASGSLPWNDVYAAMAKGLAKHNVVDDEVVMDADEFVLARMGEALGVPPSAVPVVLGGKCSFTAVHGNQIGWTAKYPPEHFFEVVDEEVDLIVQHLVD</sequence>
<dbReference type="Gene3D" id="3.40.50.720">
    <property type="entry name" value="NAD(P)-binding Rossmann-like Domain"/>
    <property type="match status" value="2"/>
</dbReference>
<reference evidence="2" key="1">
    <citation type="journal article" date="2017" name="Genome Biol.">
        <title>Comparative genomics reveals high biological diversity and specific adaptations in the industrially and medically important fungal genus Aspergillus.</title>
        <authorList>
            <person name="de Vries R.P."/>
            <person name="Riley R."/>
            <person name="Wiebenga A."/>
            <person name="Aguilar-Osorio G."/>
            <person name="Amillis S."/>
            <person name="Uchima C.A."/>
            <person name="Anderluh G."/>
            <person name="Asadollahi M."/>
            <person name="Askin M."/>
            <person name="Barry K."/>
            <person name="Battaglia E."/>
            <person name="Bayram O."/>
            <person name="Benocci T."/>
            <person name="Braus-Stromeyer S.A."/>
            <person name="Caldana C."/>
            <person name="Canovas D."/>
            <person name="Cerqueira G.C."/>
            <person name="Chen F."/>
            <person name="Chen W."/>
            <person name="Choi C."/>
            <person name="Clum A."/>
            <person name="Dos Santos R.A."/>
            <person name="Damasio A.R."/>
            <person name="Diallinas G."/>
            <person name="Emri T."/>
            <person name="Fekete E."/>
            <person name="Flipphi M."/>
            <person name="Freyberg S."/>
            <person name="Gallo A."/>
            <person name="Gournas C."/>
            <person name="Habgood R."/>
            <person name="Hainaut M."/>
            <person name="Harispe M.L."/>
            <person name="Henrissat B."/>
            <person name="Hilden K.S."/>
            <person name="Hope R."/>
            <person name="Hossain A."/>
            <person name="Karabika E."/>
            <person name="Karaffa L."/>
            <person name="Karanyi Z."/>
            <person name="Krasevec N."/>
            <person name="Kuo A."/>
            <person name="Kusch H."/>
            <person name="LaButti K."/>
            <person name="Lagendijk E.L."/>
            <person name="Lapidus A."/>
            <person name="Levasseur A."/>
            <person name="Lindquist E."/>
            <person name="Lipzen A."/>
            <person name="Logrieco A.F."/>
            <person name="MacCabe A."/>
            <person name="Maekelae M.R."/>
            <person name="Malavazi I."/>
            <person name="Melin P."/>
            <person name="Meyer V."/>
            <person name="Mielnichuk N."/>
            <person name="Miskei M."/>
            <person name="Molnar A.P."/>
            <person name="Mule G."/>
            <person name="Ngan C.Y."/>
            <person name="Orejas M."/>
            <person name="Orosz E."/>
            <person name="Ouedraogo J.P."/>
            <person name="Overkamp K.M."/>
            <person name="Park H.-S."/>
            <person name="Perrone G."/>
            <person name="Piumi F."/>
            <person name="Punt P.J."/>
            <person name="Ram A.F."/>
            <person name="Ramon A."/>
            <person name="Rauscher S."/>
            <person name="Record E."/>
            <person name="Riano-Pachon D.M."/>
            <person name="Robert V."/>
            <person name="Roehrig J."/>
            <person name="Ruller R."/>
            <person name="Salamov A."/>
            <person name="Salih N.S."/>
            <person name="Samson R.A."/>
            <person name="Sandor E."/>
            <person name="Sanguinetti M."/>
            <person name="Schuetze T."/>
            <person name="Sepcic K."/>
            <person name="Shelest E."/>
            <person name="Sherlock G."/>
            <person name="Sophianopoulou V."/>
            <person name="Squina F.M."/>
            <person name="Sun H."/>
            <person name="Susca A."/>
            <person name="Todd R.B."/>
            <person name="Tsang A."/>
            <person name="Unkles S.E."/>
            <person name="van de Wiele N."/>
            <person name="van Rossen-Uffink D."/>
            <person name="Oliveira J.V."/>
            <person name="Vesth T.C."/>
            <person name="Visser J."/>
            <person name="Yu J.-H."/>
            <person name="Zhou M."/>
            <person name="Andersen M.R."/>
            <person name="Archer D.B."/>
            <person name="Baker S.E."/>
            <person name="Benoit I."/>
            <person name="Brakhage A.A."/>
            <person name="Braus G.H."/>
            <person name="Fischer R."/>
            <person name="Frisvad J.C."/>
            <person name="Goldman G.H."/>
            <person name="Houbraken J."/>
            <person name="Oakley B."/>
            <person name="Pocsi I."/>
            <person name="Scazzocchio C."/>
            <person name="Seiboth B."/>
            <person name="vanKuyk P.A."/>
            <person name="Wortman J."/>
            <person name="Dyer P.S."/>
            <person name="Grigoriev I.V."/>
        </authorList>
    </citation>
    <scope>NUCLEOTIDE SEQUENCE [LARGE SCALE GENOMIC DNA]</scope>
    <source>
        <strain evidence="2">ATCC 16872 / CBS 172.66 / WB 5094</strain>
    </source>
</reference>
<dbReference type="PANTHER" id="PTHR48079">
    <property type="entry name" value="PROTEIN YEEZ"/>
    <property type="match status" value="1"/>
</dbReference>
<dbReference type="InterPro" id="IPR036291">
    <property type="entry name" value="NAD(P)-bd_dom_sf"/>
</dbReference>
<dbReference type="GeneID" id="30976604"/>
<evidence type="ECO:0008006" key="3">
    <source>
        <dbReference type="Google" id="ProtNLM"/>
    </source>
</evidence>
<dbReference type="RefSeq" id="XP_020053901.1">
    <property type="nucleotide sequence ID" value="XM_020202790.1"/>
</dbReference>
<dbReference type="GO" id="GO:0004029">
    <property type="term" value="F:aldehyde dehydrogenase (NAD+) activity"/>
    <property type="evidence" value="ECO:0007669"/>
    <property type="project" value="TreeGrafter"/>
</dbReference>
<dbReference type="AlphaFoldDB" id="A0A1L9WN45"/>
<organism evidence="1 2">
    <name type="scientific">Aspergillus aculeatus (strain ATCC 16872 / CBS 172.66 / WB 5094)</name>
    <dbReference type="NCBI Taxonomy" id="690307"/>
    <lineage>
        <taxon>Eukaryota</taxon>
        <taxon>Fungi</taxon>
        <taxon>Dikarya</taxon>
        <taxon>Ascomycota</taxon>
        <taxon>Pezizomycotina</taxon>
        <taxon>Eurotiomycetes</taxon>
        <taxon>Eurotiomycetidae</taxon>
        <taxon>Eurotiales</taxon>
        <taxon>Aspergillaceae</taxon>
        <taxon>Aspergillus</taxon>
        <taxon>Aspergillus subgen. Circumdati</taxon>
    </lineage>
</organism>
<dbReference type="Proteomes" id="UP000184546">
    <property type="component" value="Unassembled WGS sequence"/>
</dbReference>
<gene>
    <name evidence="1" type="ORF">ASPACDRAFT_53731</name>
</gene>
<proteinExistence type="predicted"/>
<dbReference type="PANTHER" id="PTHR48079:SF6">
    <property type="entry name" value="NAD(P)-BINDING DOMAIN-CONTAINING PROTEIN-RELATED"/>
    <property type="match status" value="1"/>
</dbReference>
<dbReference type="OMA" id="QYPPEHI"/>
<dbReference type="SUPFAM" id="SSF51735">
    <property type="entry name" value="NAD(P)-binding Rossmann-fold domains"/>
    <property type="match status" value="1"/>
</dbReference>
<evidence type="ECO:0000313" key="1">
    <source>
        <dbReference type="EMBL" id="OJJ97561.1"/>
    </source>
</evidence>
<evidence type="ECO:0000313" key="2">
    <source>
        <dbReference type="Proteomes" id="UP000184546"/>
    </source>
</evidence>
<dbReference type="EMBL" id="KV878982">
    <property type="protein sequence ID" value="OJJ97561.1"/>
    <property type="molecule type" value="Genomic_DNA"/>
</dbReference>
<keyword evidence="2" id="KW-1185">Reference proteome</keyword>
<dbReference type="InterPro" id="IPR051783">
    <property type="entry name" value="NAD(P)-dependent_oxidoreduct"/>
</dbReference>
<protein>
    <recommendedName>
        <fullName evidence="3">NAD-dependent epimerase/dehydratase domain-containing protein</fullName>
    </recommendedName>
</protein>
<dbReference type="OrthoDB" id="10262413at2759"/>